<dbReference type="AlphaFoldDB" id="A0A3P7IMF1"/>
<sequence>FDFTQTFVESFLFLLLRNHIRVAQFNFGICRFSCDPSTFCQLLPAAKLTELCIMTSSASQSDFSAQVLSSKEAKQLNRLAVGFPSEVSDNYLLSSKLSWLALTDTTISSAAIRIFVFEWIQGKRSFDYLGLTTTCHLDVRVILAGSSLFQIGPNIFVLSNNLDEEMTITVDENSFVMYNKEAERIMREFDS</sequence>
<reference evidence="1 2" key="1">
    <citation type="submission" date="2018-11" db="EMBL/GenBank/DDBJ databases">
        <authorList>
            <consortium name="Pathogen Informatics"/>
        </authorList>
    </citation>
    <scope>NUCLEOTIDE SEQUENCE [LARGE SCALE GENOMIC DNA]</scope>
</reference>
<gene>
    <name evidence="1" type="ORF">SVUK_LOCUS3087</name>
</gene>
<dbReference type="Proteomes" id="UP000270094">
    <property type="component" value="Unassembled WGS sequence"/>
</dbReference>
<feature type="non-terminal residue" evidence="1">
    <location>
        <position position="1"/>
    </location>
</feature>
<name>A0A3P7IMF1_STRVU</name>
<keyword evidence="2" id="KW-1185">Reference proteome</keyword>
<dbReference type="EMBL" id="UYYB01007610">
    <property type="protein sequence ID" value="VDM68089.1"/>
    <property type="molecule type" value="Genomic_DNA"/>
</dbReference>
<organism evidence="1 2">
    <name type="scientific">Strongylus vulgaris</name>
    <name type="common">Blood worm</name>
    <dbReference type="NCBI Taxonomy" id="40348"/>
    <lineage>
        <taxon>Eukaryota</taxon>
        <taxon>Metazoa</taxon>
        <taxon>Ecdysozoa</taxon>
        <taxon>Nematoda</taxon>
        <taxon>Chromadorea</taxon>
        <taxon>Rhabditida</taxon>
        <taxon>Rhabditina</taxon>
        <taxon>Rhabditomorpha</taxon>
        <taxon>Strongyloidea</taxon>
        <taxon>Strongylidae</taxon>
        <taxon>Strongylus</taxon>
    </lineage>
</organism>
<dbReference type="OrthoDB" id="5831415at2759"/>
<evidence type="ECO:0000313" key="2">
    <source>
        <dbReference type="Proteomes" id="UP000270094"/>
    </source>
</evidence>
<evidence type="ECO:0000313" key="1">
    <source>
        <dbReference type="EMBL" id="VDM68089.1"/>
    </source>
</evidence>
<accession>A0A3P7IMF1</accession>
<evidence type="ECO:0008006" key="3">
    <source>
        <dbReference type="Google" id="ProtNLM"/>
    </source>
</evidence>
<protein>
    <recommendedName>
        <fullName evidence="3">F-box associated domain-containing protein</fullName>
    </recommendedName>
</protein>
<proteinExistence type="predicted"/>